<evidence type="ECO:0008006" key="3">
    <source>
        <dbReference type="Google" id="ProtNLM"/>
    </source>
</evidence>
<dbReference type="EMBL" id="MH023293">
    <property type="protein sequence ID" value="AVP40240.1"/>
    <property type="molecule type" value="Genomic_DNA"/>
</dbReference>
<name>A0A2P1MXF5_9CAUD</name>
<reference evidence="2" key="1">
    <citation type="submission" date="2018-03" db="EMBL/GenBank/DDBJ databases">
        <title>Complete Genome Sequence of Escherichia coli Phage Sa179w3YLVW Isolated from Surface Water in a Produce-Growing Area in Northern California.</title>
        <authorList>
            <person name="Liao Y.-T."/>
            <person name="Liu F."/>
            <person name="Sun X."/>
            <person name="Li R.W."/>
            <person name="Wu V.C.H."/>
        </authorList>
    </citation>
    <scope>NUCLEOTIDE SEQUENCE [LARGE SCALE GENOMIC DNA]</scope>
</reference>
<evidence type="ECO:0000313" key="2">
    <source>
        <dbReference type="Proteomes" id="UP000240398"/>
    </source>
</evidence>
<proteinExistence type="predicted"/>
<sequence length="153" mass="17350">MSDKPIGRPTEYKPDYDEQAYNYCLLGATDKQLATFFDVSEQTINAWKHKHPSFLESLRRGKEIADARVAQALFSRATGYEHPEDDIKAVNGEIVITPTIKRYPPDPTSMIFWLKNRQPKLWRDKPESEGSDGDGAIHKVQIEVISADKSNGN</sequence>
<protein>
    <recommendedName>
        <fullName evidence="3">Terminase small subunit</fullName>
    </recommendedName>
</protein>
<organism evidence="1 2">
    <name type="scientific">Escherichia phage vB_EcoS Sa179lw</name>
    <dbReference type="NCBI Taxonomy" id="2126819"/>
    <lineage>
        <taxon>Viruses</taxon>
        <taxon>Duplodnaviria</taxon>
        <taxon>Heunggongvirae</taxon>
        <taxon>Uroviricota</taxon>
        <taxon>Caudoviricetes</taxon>
        <taxon>Buchananvirus</taxon>
        <taxon>Buchananvirus Sa179lw</taxon>
    </lineage>
</organism>
<evidence type="ECO:0000313" key="1">
    <source>
        <dbReference type="EMBL" id="AVP40240.1"/>
    </source>
</evidence>
<dbReference type="Proteomes" id="UP000240398">
    <property type="component" value="Segment"/>
</dbReference>
<accession>A0A2P1MXF5</accession>
<gene>
    <name evidence="1" type="ORF">vBEcoSSa179w3YLVW_00055</name>
</gene>
<keyword evidence="2" id="KW-1185">Reference proteome</keyword>